<evidence type="ECO:0000313" key="3">
    <source>
        <dbReference type="Proteomes" id="UP000746747"/>
    </source>
</evidence>
<dbReference type="EMBL" id="CAKAEH010000467">
    <property type="protein sequence ID" value="CAG9531103.1"/>
    <property type="molecule type" value="Genomic_DNA"/>
</dbReference>
<feature type="compositionally biased region" description="Polar residues" evidence="1">
    <location>
        <begin position="19"/>
        <end position="32"/>
    </location>
</feature>
<comment type="caution">
    <text evidence="2">The sequence shown here is derived from an EMBL/GenBank/DDBJ whole genome shotgun (WGS) entry which is preliminary data.</text>
</comment>
<reference evidence="2" key="1">
    <citation type="submission" date="2021-09" db="EMBL/GenBank/DDBJ databases">
        <authorList>
            <consortium name="Pathogen Informatics"/>
        </authorList>
    </citation>
    <scope>NUCLEOTIDE SEQUENCE</scope>
</reference>
<proteinExistence type="predicted"/>
<feature type="region of interest" description="Disordered" evidence="1">
    <location>
        <begin position="1"/>
        <end position="32"/>
    </location>
</feature>
<keyword evidence="3" id="KW-1185">Reference proteome</keyword>
<feature type="region of interest" description="Disordered" evidence="1">
    <location>
        <begin position="112"/>
        <end position="132"/>
    </location>
</feature>
<feature type="compositionally biased region" description="Basic and acidic residues" evidence="1">
    <location>
        <begin position="1"/>
        <end position="17"/>
    </location>
</feature>
<feature type="compositionally biased region" description="Polar residues" evidence="1">
    <location>
        <begin position="123"/>
        <end position="132"/>
    </location>
</feature>
<dbReference type="AlphaFoldDB" id="A0A8J2MJA4"/>
<protein>
    <submittedName>
        <fullName evidence="2">Uncharacterized protein</fullName>
    </submittedName>
</protein>
<feature type="region of interest" description="Disordered" evidence="1">
    <location>
        <begin position="53"/>
        <end position="89"/>
    </location>
</feature>
<gene>
    <name evidence="2" type="ORF">CJOHNSTONI_LOCUS1528</name>
</gene>
<feature type="compositionally biased region" description="Polar residues" evidence="1">
    <location>
        <begin position="78"/>
        <end position="87"/>
    </location>
</feature>
<name>A0A8J2MJA4_9BILA</name>
<evidence type="ECO:0000256" key="1">
    <source>
        <dbReference type="SAM" id="MobiDB-lite"/>
    </source>
</evidence>
<dbReference type="Proteomes" id="UP000746747">
    <property type="component" value="Unassembled WGS sequence"/>
</dbReference>
<evidence type="ECO:0000313" key="2">
    <source>
        <dbReference type="EMBL" id="CAG9531103.1"/>
    </source>
</evidence>
<sequence>MDRSHDRSQCNSSDRRSTPRMTNVYKSTNRSSFISHDKSSLTYHDGNIENSLNLVTSDDKRGHGTAAPDYSLHRNVKRNGSNRSRNSPPVYLALKSHREFVDIDRTEVGSIDSTTKEEKLQRSHNPQQSVENAQITTEDVEQLTGLFCKHVAVCGEG</sequence>
<accession>A0A8J2MJA4</accession>
<organism evidence="2 3">
    <name type="scientific">Cercopithifilaria johnstoni</name>
    <dbReference type="NCBI Taxonomy" id="2874296"/>
    <lineage>
        <taxon>Eukaryota</taxon>
        <taxon>Metazoa</taxon>
        <taxon>Ecdysozoa</taxon>
        <taxon>Nematoda</taxon>
        <taxon>Chromadorea</taxon>
        <taxon>Rhabditida</taxon>
        <taxon>Spirurina</taxon>
        <taxon>Spiruromorpha</taxon>
        <taxon>Filarioidea</taxon>
        <taxon>Onchocercidae</taxon>
        <taxon>Cercopithifilaria</taxon>
    </lineage>
</organism>
<dbReference type="OrthoDB" id="10329131at2759"/>